<protein>
    <submittedName>
        <fullName evidence="1">Uncharacterized protein</fullName>
    </submittedName>
</protein>
<accession>A0ACC3N531</accession>
<keyword evidence="2" id="KW-1185">Reference proteome</keyword>
<reference evidence="1" key="1">
    <citation type="submission" date="2023-07" db="EMBL/GenBank/DDBJ databases">
        <title>Black Yeasts Isolated from many extreme environments.</title>
        <authorList>
            <person name="Coleine C."/>
            <person name="Stajich J.E."/>
            <person name="Selbmann L."/>
        </authorList>
    </citation>
    <scope>NUCLEOTIDE SEQUENCE</scope>
    <source>
        <strain evidence="1">CCFEE 5714</strain>
    </source>
</reference>
<dbReference type="Proteomes" id="UP001281147">
    <property type="component" value="Unassembled WGS sequence"/>
</dbReference>
<sequence length="424" mass="45908">MAQLNVLVVGASVAGPMAAYWFAKTGANVTVIERFPALRKGGQAIDIRTTGVTVMRKIPGMEESVRANRPPIDGLSFVGDDGRPFATMMPTGDPNAQSLVSEYEIYRGDLAEVLYNLTKDNERVKYVFGEQVASMEQRNDDEPVAVEFAKGHPASTYDLVVACDGSTSRTRAVGLGCGVRDHIHSLNSWAAYFSIKQKFMSGSKIGQAWSAVGGRWMAIGDDPAGGSKIIMMGIKPRSSGQDATLPFREAAKQGTDALKEYIARNWRGAGWKVDEVLEGMVESEDFYASELVQVKVPKIYKGRFVLVGDAGYAAGPTGSGTSLAMAGAYVLAGEIGRHKGDLAAGLQAYEERMEPIIKDMQKIPPGVPWLLGPQTAWGIWLRNIFFMIIAWGMSLGGYLSWVGGLWSSSFGGDTYGLPDYEWEA</sequence>
<name>A0ACC3N531_9PEZI</name>
<dbReference type="EMBL" id="JAUTXU010000099">
    <property type="protein sequence ID" value="KAK3708627.1"/>
    <property type="molecule type" value="Genomic_DNA"/>
</dbReference>
<gene>
    <name evidence="1" type="ORF">LTR37_011349</name>
</gene>
<organism evidence="1 2">
    <name type="scientific">Vermiconidia calcicola</name>
    <dbReference type="NCBI Taxonomy" id="1690605"/>
    <lineage>
        <taxon>Eukaryota</taxon>
        <taxon>Fungi</taxon>
        <taxon>Dikarya</taxon>
        <taxon>Ascomycota</taxon>
        <taxon>Pezizomycotina</taxon>
        <taxon>Dothideomycetes</taxon>
        <taxon>Dothideomycetidae</taxon>
        <taxon>Mycosphaerellales</taxon>
        <taxon>Extremaceae</taxon>
        <taxon>Vermiconidia</taxon>
    </lineage>
</organism>
<evidence type="ECO:0000313" key="1">
    <source>
        <dbReference type="EMBL" id="KAK3708627.1"/>
    </source>
</evidence>
<evidence type="ECO:0000313" key="2">
    <source>
        <dbReference type="Proteomes" id="UP001281147"/>
    </source>
</evidence>
<proteinExistence type="predicted"/>
<comment type="caution">
    <text evidence="1">The sequence shown here is derived from an EMBL/GenBank/DDBJ whole genome shotgun (WGS) entry which is preliminary data.</text>
</comment>